<proteinExistence type="predicted"/>
<dbReference type="Proteomes" id="UP000051952">
    <property type="component" value="Unassembled WGS sequence"/>
</dbReference>
<evidence type="ECO:0000256" key="1">
    <source>
        <dbReference type="SAM" id="MobiDB-lite"/>
    </source>
</evidence>
<protein>
    <submittedName>
        <fullName evidence="2">Uncharacterized protein</fullName>
    </submittedName>
</protein>
<dbReference type="VEuPathDB" id="TriTrypDB:BSAL_33045"/>
<dbReference type="EMBL" id="CYKH01001946">
    <property type="protein sequence ID" value="CUG91631.1"/>
    <property type="molecule type" value="Genomic_DNA"/>
</dbReference>
<organism evidence="2 3">
    <name type="scientific">Bodo saltans</name>
    <name type="common">Flagellated protozoan</name>
    <dbReference type="NCBI Taxonomy" id="75058"/>
    <lineage>
        <taxon>Eukaryota</taxon>
        <taxon>Discoba</taxon>
        <taxon>Euglenozoa</taxon>
        <taxon>Kinetoplastea</taxon>
        <taxon>Metakinetoplastina</taxon>
        <taxon>Eubodonida</taxon>
        <taxon>Bodonidae</taxon>
        <taxon>Bodo</taxon>
    </lineage>
</organism>
<feature type="compositionally biased region" description="Low complexity" evidence="1">
    <location>
        <begin position="37"/>
        <end position="49"/>
    </location>
</feature>
<dbReference type="AlphaFoldDB" id="A0A0S4JRC6"/>
<evidence type="ECO:0000313" key="2">
    <source>
        <dbReference type="EMBL" id="CUG91631.1"/>
    </source>
</evidence>
<gene>
    <name evidence="2" type="ORF">BSAL_33045</name>
</gene>
<keyword evidence="3" id="KW-1185">Reference proteome</keyword>
<reference evidence="3" key="1">
    <citation type="submission" date="2015-09" db="EMBL/GenBank/DDBJ databases">
        <authorList>
            <consortium name="Pathogen Informatics"/>
        </authorList>
    </citation>
    <scope>NUCLEOTIDE SEQUENCE [LARGE SCALE GENOMIC DNA]</scope>
    <source>
        <strain evidence="3">Lake Konstanz</strain>
    </source>
</reference>
<name>A0A0S4JRC6_BODSA</name>
<feature type="region of interest" description="Disordered" evidence="1">
    <location>
        <begin position="30"/>
        <end position="49"/>
    </location>
</feature>
<evidence type="ECO:0000313" key="3">
    <source>
        <dbReference type="Proteomes" id="UP000051952"/>
    </source>
</evidence>
<sequence length="72" mass="8218">MFPIFPLSASHEKSLVGPSLTSRVEEFRQLQKNPRQSTTLQAPSSLSTTTSLFSICRRRWSSSELWMDSEMP</sequence>
<feature type="non-terminal residue" evidence="2">
    <location>
        <position position="72"/>
    </location>
</feature>
<accession>A0A0S4JRC6</accession>